<dbReference type="InterPro" id="IPR029039">
    <property type="entry name" value="Flavoprotein-like_sf"/>
</dbReference>
<dbReference type="SMR" id="A0A2A1K7S0"/>
<comment type="similarity">
    <text evidence="2 3">Belongs to the NrdI family.</text>
</comment>
<evidence type="ECO:0000313" key="6">
    <source>
        <dbReference type="Proteomes" id="UP000238153"/>
    </source>
</evidence>
<dbReference type="GeneID" id="93781484"/>
<dbReference type="Proteomes" id="UP000238153">
    <property type="component" value="Unassembled WGS sequence"/>
</dbReference>
<dbReference type="NCBIfam" id="TIGR00333">
    <property type="entry name" value="nrdI"/>
    <property type="match status" value="1"/>
</dbReference>
<dbReference type="Gene3D" id="3.40.50.360">
    <property type="match status" value="1"/>
</dbReference>
<evidence type="ECO:0000313" key="7">
    <source>
        <dbReference type="Proteomes" id="UP001269271"/>
    </source>
</evidence>
<dbReference type="EMBL" id="PGWX01000368">
    <property type="protein sequence ID" value="PPJ72675.1"/>
    <property type="molecule type" value="Genomic_DNA"/>
</dbReference>
<comment type="caution">
    <text evidence="5">The sequence shown here is derived from an EMBL/GenBank/DDBJ whole genome shotgun (WGS) entry which is preliminary data.</text>
</comment>
<evidence type="ECO:0000313" key="5">
    <source>
        <dbReference type="EMBL" id="PPJ72675.1"/>
    </source>
</evidence>
<dbReference type="RefSeq" id="WP_011276425.1">
    <property type="nucleotide sequence ID" value="NZ_BKAY01000008.1"/>
</dbReference>
<dbReference type="KEGG" id="shh:ShL2_02014"/>
<dbReference type="OMA" id="PNMYSFE"/>
<dbReference type="Proteomes" id="UP001269271">
    <property type="component" value="Unassembled WGS sequence"/>
</dbReference>
<evidence type="ECO:0000256" key="1">
    <source>
        <dbReference type="ARBA" id="ARBA00003999"/>
    </source>
</evidence>
<evidence type="ECO:0000256" key="3">
    <source>
        <dbReference type="HAMAP-Rule" id="MF_00128"/>
    </source>
</evidence>
<proteinExistence type="inferred from homology"/>
<reference evidence="5 6" key="1">
    <citation type="submission" date="2017-11" db="EMBL/GenBank/DDBJ databases">
        <authorList>
            <person name="Founou R.C."/>
            <person name="Founou L."/>
            <person name="Allam M."/>
            <person name="Ismail A."/>
            <person name="Essack S.Y."/>
        </authorList>
    </citation>
    <scope>NUCLEOTIDE SEQUENCE [LARGE SCALE GENOMIC DNA]</scope>
    <source>
        <strain evidence="5 6">G811N2B1</strain>
    </source>
</reference>
<dbReference type="PIRSF" id="PIRSF005087">
    <property type="entry name" value="NrdI"/>
    <property type="match status" value="1"/>
</dbReference>
<comment type="function">
    <text evidence="1 3">Probably involved in ribonucleotide reductase function.</text>
</comment>
<name>A0A2A1K7S0_STAHA</name>
<dbReference type="InterPro" id="IPR020852">
    <property type="entry name" value="RNR_Ib_NrdI_bac"/>
</dbReference>
<reference evidence="4 7" key="2">
    <citation type="submission" date="2023-08" db="EMBL/GenBank/DDBJ databases">
        <title>Genomic surveillance of Staphylococcus haemolyticus neonatal outbreak in southern France.</title>
        <authorList>
            <person name="Magnan C."/>
            <person name="Morsli M."/>
            <person name="Thiery B."/>
            <person name="Salipante F."/>
            <person name="Attar J."/>
            <person name="Massimo D.M."/>
            <person name="Ory J."/>
            <person name="Pantel A."/>
            <person name="Lavigne J.-P."/>
        </authorList>
    </citation>
    <scope>NUCLEOTIDE SEQUENCE [LARGE SCALE GENOMIC DNA]</scope>
    <source>
        <strain evidence="4 7">NSH026</strain>
    </source>
</reference>
<keyword evidence="7" id="KW-1185">Reference proteome</keyword>
<gene>
    <name evidence="3 4" type="primary">nrdI</name>
    <name evidence="5" type="ORF">CV019_10625</name>
    <name evidence="4" type="ORF">RO950_03965</name>
</gene>
<accession>A0A2A1K7S0</accession>
<dbReference type="GO" id="GO:0010181">
    <property type="term" value="F:FMN binding"/>
    <property type="evidence" value="ECO:0007669"/>
    <property type="project" value="InterPro"/>
</dbReference>
<dbReference type="AlphaFoldDB" id="A0A2A1K7S0"/>
<dbReference type="PANTHER" id="PTHR37297">
    <property type="entry name" value="PROTEIN NRDI"/>
    <property type="match status" value="1"/>
</dbReference>
<dbReference type="InterPro" id="IPR004465">
    <property type="entry name" value="RNR_NrdI"/>
</dbReference>
<evidence type="ECO:0000313" key="4">
    <source>
        <dbReference type="EMBL" id="MDT4286172.1"/>
    </source>
</evidence>
<dbReference type="SUPFAM" id="SSF52218">
    <property type="entry name" value="Flavoproteins"/>
    <property type="match status" value="1"/>
</dbReference>
<organism evidence="5 6">
    <name type="scientific">Staphylococcus haemolyticus</name>
    <dbReference type="NCBI Taxonomy" id="1283"/>
    <lineage>
        <taxon>Bacteria</taxon>
        <taxon>Bacillati</taxon>
        <taxon>Bacillota</taxon>
        <taxon>Bacilli</taxon>
        <taxon>Bacillales</taxon>
        <taxon>Staphylococcaceae</taxon>
        <taxon>Staphylococcus</taxon>
    </lineage>
</organism>
<dbReference type="STRING" id="1283.ShL2_02014"/>
<dbReference type="Pfam" id="PF07972">
    <property type="entry name" value="Flavodoxin_NdrI"/>
    <property type="match status" value="1"/>
</dbReference>
<dbReference type="EMBL" id="JAVSOO010000007">
    <property type="protein sequence ID" value="MDT4286172.1"/>
    <property type="molecule type" value="Genomic_DNA"/>
</dbReference>
<protein>
    <recommendedName>
        <fullName evidence="3">Protein NrdI</fullName>
    </recommendedName>
</protein>
<dbReference type="HAMAP" id="MF_00128">
    <property type="entry name" value="NrdI"/>
    <property type="match status" value="1"/>
</dbReference>
<dbReference type="PANTHER" id="PTHR37297:SF1">
    <property type="entry name" value="PROTEIN NRDI"/>
    <property type="match status" value="1"/>
</dbReference>
<evidence type="ECO:0000256" key="2">
    <source>
        <dbReference type="ARBA" id="ARBA00009942"/>
    </source>
</evidence>
<sequence>MKVVYFSFSGNVRRFIKRSEISDVMEITKDNCTDPFEEPYILVTGTIGFGEVPKEVQSFLEINHHNLRAVAASGNRNWGQNFAKAGRTISEEYHVPLLMKFEVQGSNKDVIEFKNKVGHFNENYEREKVQSY</sequence>